<name>A0A6P2CA39_9ACTN</name>
<evidence type="ECO:0000256" key="2">
    <source>
        <dbReference type="SAM" id="MobiDB-lite"/>
    </source>
</evidence>
<accession>A0A6P2CA39</accession>
<evidence type="ECO:0000256" key="1">
    <source>
        <dbReference type="SAM" id="Coils"/>
    </source>
</evidence>
<feature type="region of interest" description="Disordered" evidence="2">
    <location>
        <begin position="117"/>
        <end position="138"/>
    </location>
</feature>
<evidence type="ECO:0000313" key="4">
    <source>
        <dbReference type="Proteomes" id="UP000460272"/>
    </source>
</evidence>
<dbReference type="OrthoDB" id="7472701at2"/>
<protein>
    <submittedName>
        <fullName evidence="3">Uncharacterized protein</fullName>
    </submittedName>
</protein>
<evidence type="ECO:0000313" key="3">
    <source>
        <dbReference type="EMBL" id="TVZ07395.1"/>
    </source>
</evidence>
<keyword evidence="4" id="KW-1185">Reference proteome</keyword>
<comment type="caution">
    <text evidence="3">The sequence shown here is derived from an EMBL/GenBank/DDBJ whole genome shotgun (WGS) entry which is preliminary data.</text>
</comment>
<reference evidence="3 4" key="1">
    <citation type="submission" date="2018-11" db="EMBL/GenBank/DDBJ databases">
        <title>Trebonia kvetii gen.nov., sp.nov., a novel acidophilic actinobacterium, and proposal of the new actinobacterial family Treboniaceae fam. nov.</title>
        <authorList>
            <person name="Rapoport D."/>
            <person name="Sagova-Mareckova M."/>
            <person name="Sedlacek I."/>
            <person name="Provaznik J."/>
            <person name="Kralova S."/>
            <person name="Pavlinic D."/>
            <person name="Benes V."/>
            <person name="Kopecky J."/>
        </authorList>
    </citation>
    <scope>NUCLEOTIDE SEQUENCE [LARGE SCALE GENOMIC DNA]</scope>
    <source>
        <strain evidence="3 4">15Tr583</strain>
    </source>
</reference>
<feature type="compositionally biased region" description="Low complexity" evidence="2">
    <location>
        <begin position="122"/>
        <end position="138"/>
    </location>
</feature>
<keyword evidence="1" id="KW-0175">Coiled coil</keyword>
<dbReference type="AlphaFoldDB" id="A0A6P2CA39"/>
<feature type="coiled-coil region" evidence="1">
    <location>
        <begin position="64"/>
        <end position="105"/>
    </location>
</feature>
<gene>
    <name evidence="3" type="ORF">EAS64_02385</name>
</gene>
<proteinExistence type="predicted"/>
<organism evidence="3 4">
    <name type="scientific">Trebonia kvetii</name>
    <dbReference type="NCBI Taxonomy" id="2480626"/>
    <lineage>
        <taxon>Bacteria</taxon>
        <taxon>Bacillati</taxon>
        <taxon>Actinomycetota</taxon>
        <taxon>Actinomycetes</taxon>
        <taxon>Streptosporangiales</taxon>
        <taxon>Treboniaceae</taxon>
        <taxon>Trebonia</taxon>
    </lineage>
</organism>
<sequence>MDRILGGAPERSDGAMTIVALAIEAGVPRNALTQRHTDLKAEFYQRVKERGAGSEDEERLRATIRELRKGAAATRRDLARARADIKALVRAVNQLTTENHQLREAQATRDRVVVPFPATIQPSRGPSSSPTWTTTPAP</sequence>
<dbReference type="Proteomes" id="UP000460272">
    <property type="component" value="Unassembled WGS sequence"/>
</dbReference>
<dbReference type="EMBL" id="RPFW01000001">
    <property type="protein sequence ID" value="TVZ07395.1"/>
    <property type="molecule type" value="Genomic_DNA"/>
</dbReference>